<protein>
    <submittedName>
        <fullName evidence="1">Uncharacterized protein</fullName>
    </submittedName>
</protein>
<dbReference type="Proteomes" id="UP000010552">
    <property type="component" value="Unassembled WGS sequence"/>
</dbReference>
<reference evidence="2" key="1">
    <citation type="journal article" date="2013" name="Science">
        <title>Comparative analysis of bat genomes provides insight into the evolution of flight and immunity.</title>
        <authorList>
            <person name="Zhang G."/>
            <person name="Cowled C."/>
            <person name="Shi Z."/>
            <person name="Huang Z."/>
            <person name="Bishop-Lilly K.A."/>
            <person name="Fang X."/>
            <person name="Wynne J.W."/>
            <person name="Xiong Z."/>
            <person name="Baker M.L."/>
            <person name="Zhao W."/>
            <person name="Tachedjian M."/>
            <person name="Zhu Y."/>
            <person name="Zhou P."/>
            <person name="Jiang X."/>
            <person name="Ng J."/>
            <person name="Yang L."/>
            <person name="Wu L."/>
            <person name="Xiao J."/>
            <person name="Feng Y."/>
            <person name="Chen Y."/>
            <person name="Sun X."/>
            <person name="Zhang Y."/>
            <person name="Marsh G.A."/>
            <person name="Crameri G."/>
            <person name="Broder C.C."/>
            <person name="Frey K.G."/>
            <person name="Wang L.F."/>
            <person name="Wang J."/>
        </authorList>
    </citation>
    <scope>NUCLEOTIDE SEQUENCE [LARGE SCALE GENOMIC DNA]</scope>
</reference>
<evidence type="ECO:0000313" key="2">
    <source>
        <dbReference type="Proteomes" id="UP000010552"/>
    </source>
</evidence>
<gene>
    <name evidence="1" type="ORF">PAL_GLEAN10023700</name>
</gene>
<keyword evidence="2" id="KW-1185">Reference proteome</keyword>
<sequence length="65" mass="7371">MTGVRGQSSDRGQFESQSLSGYMAGLKAQRMEARLEQRRSRNGDIDEEAVGIIQFRLKLRTIDLL</sequence>
<dbReference type="AlphaFoldDB" id="L5K5Q7"/>
<dbReference type="InParanoid" id="L5K5Q7"/>
<accession>L5K5Q7</accession>
<dbReference type="EMBL" id="KB031032">
    <property type="protein sequence ID" value="ELK06121.1"/>
    <property type="molecule type" value="Genomic_DNA"/>
</dbReference>
<evidence type="ECO:0000313" key="1">
    <source>
        <dbReference type="EMBL" id="ELK06121.1"/>
    </source>
</evidence>
<name>L5K5Q7_PTEAL</name>
<proteinExistence type="predicted"/>
<organism evidence="1 2">
    <name type="scientific">Pteropus alecto</name>
    <name type="common">Black flying fox</name>
    <dbReference type="NCBI Taxonomy" id="9402"/>
    <lineage>
        <taxon>Eukaryota</taxon>
        <taxon>Metazoa</taxon>
        <taxon>Chordata</taxon>
        <taxon>Craniata</taxon>
        <taxon>Vertebrata</taxon>
        <taxon>Euteleostomi</taxon>
        <taxon>Mammalia</taxon>
        <taxon>Eutheria</taxon>
        <taxon>Laurasiatheria</taxon>
        <taxon>Chiroptera</taxon>
        <taxon>Yinpterochiroptera</taxon>
        <taxon>Pteropodoidea</taxon>
        <taxon>Pteropodidae</taxon>
        <taxon>Pteropodinae</taxon>
        <taxon>Pteropus</taxon>
    </lineage>
</organism>